<dbReference type="EMBL" id="JACHIB010000006">
    <property type="protein sequence ID" value="MBB6083216.1"/>
    <property type="molecule type" value="Genomic_DNA"/>
</dbReference>
<sequence>MNTPATEIDPNRGIIAVKNKTKILEDKQCPGYTIPLMSESQGATMILHQERYLDYIQKKGVGKNDRVASSPKSYLSYLRSVAQLLGRDITPDLLRTAQDIERVALALEGQRKPRTVRNYKSAMRQYAAMTQESGL</sequence>
<evidence type="ECO:0000313" key="4">
    <source>
        <dbReference type="EMBL" id="MBB6083216.1"/>
    </source>
</evidence>
<evidence type="ECO:0000256" key="2">
    <source>
        <dbReference type="PROSITE-ProRule" id="PRU01248"/>
    </source>
</evidence>
<proteinExistence type="predicted"/>
<dbReference type="RefSeq" id="WP_151025373.1">
    <property type="nucleotide sequence ID" value="NZ_JACHIB010000006.1"/>
</dbReference>
<dbReference type="InterPro" id="IPR044068">
    <property type="entry name" value="CB"/>
</dbReference>
<gene>
    <name evidence="4" type="ORF">HNR28_001253</name>
</gene>
<dbReference type="GO" id="GO:0003677">
    <property type="term" value="F:DNA binding"/>
    <property type="evidence" value="ECO:0007669"/>
    <property type="project" value="UniProtKB-UniRule"/>
</dbReference>
<evidence type="ECO:0000256" key="1">
    <source>
        <dbReference type="ARBA" id="ARBA00022908"/>
    </source>
</evidence>
<reference evidence="4 5" key="1">
    <citation type="submission" date="2020-08" db="EMBL/GenBank/DDBJ databases">
        <title>Genomic Encyclopedia of Type Strains, Phase IV (KMG-IV): sequencing the most valuable type-strain genomes for metagenomic binning, comparative biology and taxonomic classification.</title>
        <authorList>
            <person name="Goeker M."/>
        </authorList>
    </citation>
    <scope>NUCLEOTIDE SEQUENCE [LARGE SCALE GENOMIC DNA]</scope>
    <source>
        <strain evidence="4 5">DSM 12141</strain>
    </source>
</reference>
<evidence type="ECO:0000259" key="3">
    <source>
        <dbReference type="PROSITE" id="PS51900"/>
    </source>
</evidence>
<evidence type="ECO:0000313" key="5">
    <source>
        <dbReference type="Proteomes" id="UP000541136"/>
    </source>
</evidence>
<dbReference type="AlphaFoldDB" id="A0A7W9TMR2"/>
<protein>
    <recommendedName>
        <fullName evidence="3">Core-binding (CB) domain-containing protein</fullName>
    </recommendedName>
</protein>
<keyword evidence="2" id="KW-0238">DNA-binding</keyword>
<comment type="caution">
    <text evidence="4">The sequence shown here is derived from an EMBL/GenBank/DDBJ whole genome shotgun (WGS) entry which is preliminary data.</text>
</comment>
<feature type="domain" description="Core-binding (CB)" evidence="3">
    <location>
        <begin position="43"/>
        <end position="131"/>
    </location>
</feature>
<accession>A0A7W9TMR2</accession>
<dbReference type="PROSITE" id="PS51900">
    <property type="entry name" value="CB"/>
    <property type="match status" value="1"/>
</dbReference>
<organism evidence="4 5">
    <name type="scientific">Castellaniella defragrans</name>
    <name type="common">Alcaligenes defragrans</name>
    <dbReference type="NCBI Taxonomy" id="75697"/>
    <lineage>
        <taxon>Bacteria</taxon>
        <taxon>Pseudomonadati</taxon>
        <taxon>Pseudomonadota</taxon>
        <taxon>Betaproteobacteria</taxon>
        <taxon>Burkholderiales</taxon>
        <taxon>Alcaligenaceae</taxon>
        <taxon>Castellaniella</taxon>
    </lineage>
</organism>
<dbReference type="Proteomes" id="UP000541136">
    <property type="component" value="Unassembled WGS sequence"/>
</dbReference>
<dbReference type="GO" id="GO:0015074">
    <property type="term" value="P:DNA integration"/>
    <property type="evidence" value="ECO:0007669"/>
    <property type="project" value="UniProtKB-KW"/>
</dbReference>
<name>A0A7W9TMR2_CASDE</name>
<keyword evidence="1" id="KW-0229">DNA integration</keyword>